<proteinExistence type="predicted"/>
<dbReference type="Gene3D" id="3.40.50.300">
    <property type="entry name" value="P-loop containing nucleotide triphosphate hydrolases"/>
    <property type="match status" value="1"/>
</dbReference>
<keyword evidence="2" id="KW-1185">Reference proteome</keyword>
<dbReference type="Pfam" id="PF13189">
    <property type="entry name" value="Cytidylate_kin2"/>
    <property type="match status" value="1"/>
</dbReference>
<name>A0ABR7NLF5_9FIRM</name>
<dbReference type="Proteomes" id="UP000658131">
    <property type="component" value="Unassembled WGS sequence"/>
</dbReference>
<accession>A0ABR7NLF5</accession>
<dbReference type="EMBL" id="JACRTB010000024">
    <property type="protein sequence ID" value="MBC8577233.1"/>
    <property type="molecule type" value="Genomic_DNA"/>
</dbReference>
<dbReference type="RefSeq" id="WP_262400697.1">
    <property type="nucleotide sequence ID" value="NZ_JACRTB010000024.1"/>
</dbReference>
<protein>
    <submittedName>
        <fullName evidence="1">Cytidylate kinase-like family protein</fullName>
    </submittedName>
</protein>
<dbReference type="SUPFAM" id="SSF52540">
    <property type="entry name" value="P-loop containing nucleoside triphosphate hydrolases"/>
    <property type="match status" value="1"/>
</dbReference>
<gene>
    <name evidence="1" type="ORF">H8717_12550</name>
</gene>
<evidence type="ECO:0000313" key="1">
    <source>
        <dbReference type="EMBL" id="MBC8577233.1"/>
    </source>
</evidence>
<sequence>MKEYPVITISRQYGSGGREVGKLLAKRLGIPYYDNELITLAAQESGFSPELFANADQNASNSLLFSLSLYGTTAGTYNMPIGDQVFLIQSDIIRKVAEQGPCVIVGRCADYVLHENPNCLSVFLRAPLEWRIEHAVSNYGLERVGAKDIINRTDKKRSVYYLHFTGEKWGVSDTYHIMVDTSRVGIPSTVDMLCGLAESWEKK</sequence>
<reference evidence="1 2" key="1">
    <citation type="submission" date="2020-08" db="EMBL/GenBank/DDBJ databases">
        <title>Genome public.</title>
        <authorList>
            <person name="Liu C."/>
            <person name="Sun Q."/>
        </authorList>
    </citation>
    <scope>NUCLEOTIDE SEQUENCE [LARGE SCALE GENOMIC DNA]</scope>
    <source>
        <strain evidence="1 2">BX1</strain>
    </source>
</reference>
<organism evidence="1 2">
    <name type="scientific">Yanshouia hominis</name>
    <dbReference type="NCBI Taxonomy" id="2763673"/>
    <lineage>
        <taxon>Bacteria</taxon>
        <taxon>Bacillati</taxon>
        <taxon>Bacillota</taxon>
        <taxon>Clostridia</taxon>
        <taxon>Eubacteriales</taxon>
        <taxon>Oscillospiraceae</taxon>
        <taxon>Yanshouia</taxon>
    </lineage>
</organism>
<dbReference type="InterPro" id="IPR027417">
    <property type="entry name" value="P-loop_NTPase"/>
</dbReference>
<comment type="caution">
    <text evidence="1">The sequence shown here is derived from an EMBL/GenBank/DDBJ whole genome shotgun (WGS) entry which is preliminary data.</text>
</comment>
<evidence type="ECO:0000313" key="2">
    <source>
        <dbReference type="Proteomes" id="UP000658131"/>
    </source>
</evidence>